<proteinExistence type="predicted"/>
<organism evidence="1 2">
    <name type="scientific">Aromatoleum buckelii</name>
    <dbReference type="NCBI Taxonomy" id="200254"/>
    <lineage>
        <taxon>Bacteria</taxon>
        <taxon>Pseudomonadati</taxon>
        <taxon>Pseudomonadota</taxon>
        <taxon>Betaproteobacteria</taxon>
        <taxon>Rhodocyclales</taxon>
        <taxon>Rhodocyclaceae</taxon>
        <taxon>Aromatoleum</taxon>
    </lineage>
</organism>
<dbReference type="Proteomes" id="UP000601990">
    <property type="component" value="Unassembled WGS sequence"/>
</dbReference>
<reference evidence="1" key="1">
    <citation type="submission" date="2019-12" db="EMBL/GenBank/DDBJ databases">
        <title>Comparative genomics gives insights into the taxonomy of the Azoarcus-Aromatoleum group and reveals separate origins of nif in the plant-associated Azoarcus and non-plant-associated Aromatoleum sub-groups.</title>
        <authorList>
            <person name="Lafos M."/>
            <person name="Maluk M."/>
            <person name="Batista M."/>
            <person name="Junghare M."/>
            <person name="Carmona M."/>
            <person name="Faoro H."/>
            <person name="Cruz L.M."/>
            <person name="Battistoni F."/>
            <person name="De Souza E."/>
            <person name="Pedrosa F."/>
            <person name="Chen W.-M."/>
            <person name="Poole P.S."/>
            <person name="Dixon R.A."/>
            <person name="James E.K."/>
        </authorList>
    </citation>
    <scope>NUCLEOTIDE SEQUENCE</scope>
    <source>
        <strain evidence="1">U120</strain>
    </source>
</reference>
<gene>
    <name evidence="1" type="ORF">GO608_09940</name>
</gene>
<evidence type="ECO:0000313" key="2">
    <source>
        <dbReference type="Proteomes" id="UP000601990"/>
    </source>
</evidence>
<keyword evidence="2" id="KW-1185">Reference proteome</keyword>
<sequence>MTSILGTSRIERHTGDQSAGTFSKDATAFLVALIVILAGALAAADASASPLDEFQARYEDGTFLAHESDYADLYSRSTDRTIQITHAQQFDDRIDAWYHTVMLLDGEPYEQRGVMSLYIEEGQVVREEHAVIESAEGVDLAMAGQAADIGTTAAALGMGFAEGNPAVAALIGTPGGIVAVVGLKLGAVQYANSRGLAECVTARSLLGSIGWGAGAWNVGMVAAGPVAAVVLGITSAYVAWNRIVADSPARCITAV</sequence>
<dbReference type="EMBL" id="WTVH01000016">
    <property type="protein sequence ID" value="NMF93648.1"/>
    <property type="molecule type" value="Genomic_DNA"/>
</dbReference>
<comment type="caution">
    <text evidence="1">The sequence shown here is derived from an EMBL/GenBank/DDBJ whole genome shotgun (WGS) entry which is preliminary data.</text>
</comment>
<protein>
    <submittedName>
        <fullName evidence="1">Uncharacterized protein</fullName>
    </submittedName>
</protein>
<evidence type="ECO:0000313" key="1">
    <source>
        <dbReference type="EMBL" id="NMF93648.1"/>
    </source>
</evidence>
<name>A0ABX1N2Z1_9RHOO</name>
<accession>A0ABX1N2Z1</accession>
<dbReference type="RefSeq" id="WP_169198908.1">
    <property type="nucleotide sequence ID" value="NZ_WTVH02000009.1"/>
</dbReference>